<evidence type="ECO:0000313" key="1">
    <source>
        <dbReference type="EMBL" id="KAK5981918.1"/>
    </source>
</evidence>
<evidence type="ECO:0000313" key="2">
    <source>
        <dbReference type="Proteomes" id="UP001331761"/>
    </source>
</evidence>
<comment type="caution">
    <text evidence="1">The sequence shown here is derived from an EMBL/GenBank/DDBJ whole genome shotgun (WGS) entry which is preliminary data.</text>
</comment>
<dbReference type="AlphaFoldDB" id="A0AAN8ISN8"/>
<reference evidence="1 2" key="1">
    <citation type="submission" date="2019-10" db="EMBL/GenBank/DDBJ databases">
        <title>Assembly and Annotation for the nematode Trichostrongylus colubriformis.</title>
        <authorList>
            <person name="Martin J."/>
        </authorList>
    </citation>
    <scope>NUCLEOTIDE SEQUENCE [LARGE SCALE GENOMIC DNA]</scope>
    <source>
        <strain evidence="1">G859</strain>
        <tissue evidence="1">Whole worm</tissue>
    </source>
</reference>
<dbReference type="Proteomes" id="UP001331761">
    <property type="component" value="Unassembled WGS sequence"/>
</dbReference>
<organism evidence="1 2">
    <name type="scientific">Trichostrongylus colubriformis</name>
    <name type="common">Black scour worm</name>
    <dbReference type="NCBI Taxonomy" id="6319"/>
    <lineage>
        <taxon>Eukaryota</taxon>
        <taxon>Metazoa</taxon>
        <taxon>Ecdysozoa</taxon>
        <taxon>Nematoda</taxon>
        <taxon>Chromadorea</taxon>
        <taxon>Rhabditida</taxon>
        <taxon>Rhabditina</taxon>
        <taxon>Rhabditomorpha</taxon>
        <taxon>Strongyloidea</taxon>
        <taxon>Trichostrongylidae</taxon>
        <taxon>Trichostrongylus</taxon>
    </lineage>
</organism>
<sequence length="52" mass="5984">MIWREVAVLEKLNVIYSSLRFGTWYTQRGATTLANGNKVVRKHRSTGKYVIA</sequence>
<keyword evidence="2" id="KW-1185">Reference proteome</keyword>
<proteinExistence type="predicted"/>
<dbReference type="EMBL" id="WIXE01005742">
    <property type="protein sequence ID" value="KAK5981918.1"/>
    <property type="molecule type" value="Genomic_DNA"/>
</dbReference>
<name>A0AAN8ISN8_TRICO</name>
<gene>
    <name evidence="1" type="ORF">GCK32_021776</name>
</gene>
<protein>
    <submittedName>
        <fullName evidence="1">Uncharacterized protein</fullName>
    </submittedName>
</protein>
<accession>A0AAN8ISN8</accession>